<organism evidence="1 2">
    <name type="scientific">Pseudoxanthomonas indica</name>
    <dbReference type="NCBI Taxonomy" id="428993"/>
    <lineage>
        <taxon>Bacteria</taxon>
        <taxon>Pseudomonadati</taxon>
        <taxon>Pseudomonadota</taxon>
        <taxon>Gammaproteobacteria</taxon>
        <taxon>Lysobacterales</taxon>
        <taxon>Lysobacteraceae</taxon>
        <taxon>Pseudoxanthomonas</taxon>
    </lineage>
</organism>
<dbReference type="AlphaFoldDB" id="A0A1T5ITJ4"/>
<sequence>MTRSCSLLIEAEHVELMDGDVGHQVGDAFRLVHEQRRVGGEALWYFYAVPALSKPEALRRAQQWYDSHGHPDWPGLG</sequence>
<reference evidence="1 2" key="1">
    <citation type="submission" date="2017-02" db="EMBL/GenBank/DDBJ databases">
        <authorList>
            <person name="Peterson S.W."/>
        </authorList>
    </citation>
    <scope>NUCLEOTIDE SEQUENCE [LARGE SCALE GENOMIC DNA]</scope>
    <source>
        <strain evidence="1 2">P15</strain>
    </source>
</reference>
<dbReference type="EMBL" id="FUZV01000001">
    <property type="protein sequence ID" value="SKC42456.1"/>
    <property type="molecule type" value="Genomic_DNA"/>
</dbReference>
<keyword evidence="2" id="KW-1185">Reference proteome</keyword>
<dbReference type="OrthoDB" id="5986364at2"/>
<dbReference type="STRING" id="428993.SAMN06296058_0227"/>
<name>A0A1T5ITJ4_9GAMM</name>
<dbReference type="RefSeq" id="WP_079722655.1">
    <property type="nucleotide sequence ID" value="NZ_BMCL01000003.1"/>
</dbReference>
<evidence type="ECO:0000313" key="1">
    <source>
        <dbReference type="EMBL" id="SKC42456.1"/>
    </source>
</evidence>
<dbReference type="Proteomes" id="UP000190341">
    <property type="component" value="Unassembled WGS sequence"/>
</dbReference>
<proteinExistence type="predicted"/>
<evidence type="ECO:0000313" key="2">
    <source>
        <dbReference type="Proteomes" id="UP000190341"/>
    </source>
</evidence>
<accession>A0A1T5ITJ4</accession>
<protein>
    <submittedName>
        <fullName evidence="1">Uncharacterized protein</fullName>
    </submittedName>
</protein>
<gene>
    <name evidence="1" type="ORF">SAMN06296058_0227</name>
</gene>